<keyword evidence="2" id="KW-1185">Reference proteome</keyword>
<sequence length="290" mass="32430">MTAVPASSIHLRKRPSSWVLENMSLQAEDFETLLSGYEMLALIANSENVDIDSITRALPENTLYIFFTGCAKVLHKPFEKDAMLCHRLVADGARFFKSRKHFDRAYSLFANGLKAEIGVLAERGVPTGTPPLDAPRRSDLVPYTLDFDHTFGALYPAGRMPTTGFAIAAWLIEKMPHANVCLCGFTGVAGLQFGIYSGHDWTFEQVMLQLFVKNGRISRFEDNLSEPAGMFARIHDRFPEFNEATIALVATNVLANRLTGTELQVAKLWSKTRIQRKIGSLFTRIKKLGR</sequence>
<name>A0ACC5T4K4_ENSAD</name>
<organism evidence="1 2">
    <name type="scientific">Ensifer adhaerens</name>
    <name type="common">Sinorhizobium morelense</name>
    <dbReference type="NCBI Taxonomy" id="106592"/>
    <lineage>
        <taxon>Bacteria</taxon>
        <taxon>Pseudomonadati</taxon>
        <taxon>Pseudomonadota</taxon>
        <taxon>Alphaproteobacteria</taxon>
        <taxon>Hyphomicrobiales</taxon>
        <taxon>Rhizobiaceae</taxon>
        <taxon>Sinorhizobium/Ensifer group</taxon>
        <taxon>Ensifer</taxon>
    </lineage>
</organism>
<reference evidence="1" key="1">
    <citation type="submission" date="2021-03" db="EMBL/GenBank/DDBJ databases">
        <title>Genomic Encyclopedia of Type Strains, Phase IV (KMG-IV): sequencing the most valuable type-strain genomes for metagenomic binning, comparative biology and taxonomic classification.</title>
        <authorList>
            <person name="Goeker M."/>
        </authorList>
    </citation>
    <scope>NUCLEOTIDE SEQUENCE</scope>
    <source>
        <strain evidence="1">DSM 18131</strain>
    </source>
</reference>
<dbReference type="Proteomes" id="UP000823773">
    <property type="component" value="Unassembled WGS sequence"/>
</dbReference>
<evidence type="ECO:0000313" key="1">
    <source>
        <dbReference type="EMBL" id="MBP1876076.1"/>
    </source>
</evidence>
<accession>A0ACC5T4K4</accession>
<comment type="caution">
    <text evidence="1">The sequence shown here is derived from an EMBL/GenBank/DDBJ whole genome shotgun (WGS) entry which is preliminary data.</text>
</comment>
<evidence type="ECO:0000313" key="2">
    <source>
        <dbReference type="Proteomes" id="UP000823773"/>
    </source>
</evidence>
<protein>
    <submittedName>
        <fullName evidence="1">Uncharacterized protein</fullName>
    </submittedName>
</protein>
<proteinExistence type="predicted"/>
<gene>
    <name evidence="1" type="ORF">J2Z19_005825</name>
</gene>
<dbReference type="EMBL" id="JAGGJR010000014">
    <property type="protein sequence ID" value="MBP1876076.1"/>
    <property type="molecule type" value="Genomic_DNA"/>
</dbReference>